<dbReference type="AlphaFoldDB" id="A0AAE1WXR3"/>
<dbReference type="InterPro" id="IPR044822">
    <property type="entry name" value="Myb_DNA-bind_4"/>
</dbReference>
<feature type="compositionally biased region" description="Basic and acidic residues" evidence="7">
    <location>
        <begin position="184"/>
        <end position="195"/>
    </location>
</feature>
<keyword evidence="6" id="KW-0175">Coiled coil</keyword>
<keyword evidence="10" id="KW-1185">Reference proteome</keyword>
<protein>
    <submittedName>
        <fullName evidence="9">Trihelix transcription factor GT-3a</fullName>
    </submittedName>
</protein>
<evidence type="ECO:0000256" key="7">
    <source>
        <dbReference type="SAM" id="MobiDB-lite"/>
    </source>
</evidence>
<evidence type="ECO:0000256" key="6">
    <source>
        <dbReference type="SAM" id="Coils"/>
    </source>
</evidence>
<feature type="compositionally biased region" description="Acidic residues" evidence="7">
    <location>
        <begin position="196"/>
        <end position="206"/>
    </location>
</feature>
<evidence type="ECO:0000256" key="2">
    <source>
        <dbReference type="ARBA" id="ARBA00023015"/>
    </source>
</evidence>
<feature type="compositionally biased region" description="Polar residues" evidence="7">
    <location>
        <begin position="7"/>
        <end position="19"/>
    </location>
</feature>
<organism evidence="9 10">
    <name type="scientific">Sesamum angolense</name>
    <dbReference type="NCBI Taxonomy" id="2727404"/>
    <lineage>
        <taxon>Eukaryota</taxon>
        <taxon>Viridiplantae</taxon>
        <taxon>Streptophyta</taxon>
        <taxon>Embryophyta</taxon>
        <taxon>Tracheophyta</taxon>
        <taxon>Spermatophyta</taxon>
        <taxon>Magnoliopsida</taxon>
        <taxon>eudicotyledons</taxon>
        <taxon>Gunneridae</taxon>
        <taxon>Pentapetalae</taxon>
        <taxon>asterids</taxon>
        <taxon>lamiids</taxon>
        <taxon>Lamiales</taxon>
        <taxon>Pedaliaceae</taxon>
        <taxon>Sesamum</taxon>
    </lineage>
</organism>
<reference evidence="9" key="1">
    <citation type="submission" date="2020-06" db="EMBL/GenBank/DDBJ databases">
        <authorList>
            <person name="Li T."/>
            <person name="Hu X."/>
            <person name="Zhang T."/>
            <person name="Song X."/>
            <person name="Zhang H."/>
            <person name="Dai N."/>
            <person name="Sheng W."/>
            <person name="Hou X."/>
            <person name="Wei L."/>
        </authorList>
    </citation>
    <scope>NUCLEOTIDE SEQUENCE</scope>
    <source>
        <strain evidence="9">K16</strain>
        <tissue evidence="9">Leaf</tissue>
    </source>
</reference>
<dbReference type="GO" id="GO:0006355">
    <property type="term" value="P:regulation of DNA-templated transcription"/>
    <property type="evidence" value="ECO:0007669"/>
    <property type="project" value="UniProtKB-ARBA"/>
</dbReference>
<dbReference type="GO" id="GO:0003677">
    <property type="term" value="F:DNA binding"/>
    <property type="evidence" value="ECO:0007669"/>
    <property type="project" value="UniProtKB-KW"/>
</dbReference>
<feature type="domain" description="Myb-like" evidence="8">
    <location>
        <begin position="67"/>
        <end position="131"/>
    </location>
</feature>
<dbReference type="Pfam" id="PF13837">
    <property type="entry name" value="Myb_DNA-bind_4"/>
    <property type="match status" value="1"/>
</dbReference>
<evidence type="ECO:0000256" key="4">
    <source>
        <dbReference type="ARBA" id="ARBA00023163"/>
    </source>
</evidence>
<keyword evidence="2" id="KW-0805">Transcription regulation</keyword>
<dbReference type="Gene3D" id="1.10.10.60">
    <property type="entry name" value="Homeodomain-like"/>
    <property type="match status" value="1"/>
</dbReference>
<reference evidence="9" key="2">
    <citation type="journal article" date="2024" name="Plant">
        <title>Genomic evolution and insights into agronomic trait innovations of Sesamum species.</title>
        <authorList>
            <person name="Miao H."/>
            <person name="Wang L."/>
            <person name="Qu L."/>
            <person name="Liu H."/>
            <person name="Sun Y."/>
            <person name="Le M."/>
            <person name="Wang Q."/>
            <person name="Wei S."/>
            <person name="Zheng Y."/>
            <person name="Lin W."/>
            <person name="Duan Y."/>
            <person name="Cao H."/>
            <person name="Xiong S."/>
            <person name="Wang X."/>
            <person name="Wei L."/>
            <person name="Li C."/>
            <person name="Ma Q."/>
            <person name="Ju M."/>
            <person name="Zhao R."/>
            <person name="Li G."/>
            <person name="Mu C."/>
            <person name="Tian Q."/>
            <person name="Mei H."/>
            <person name="Zhang T."/>
            <person name="Gao T."/>
            <person name="Zhang H."/>
        </authorList>
    </citation>
    <scope>NUCLEOTIDE SEQUENCE</scope>
    <source>
        <strain evidence="9">K16</strain>
    </source>
</reference>
<gene>
    <name evidence="9" type="ORF">Sango_1212800</name>
</gene>
<dbReference type="PROSITE" id="PS50090">
    <property type="entry name" value="MYB_LIKE"/>
    <property type="match status" value="1"/>
</dbReference>
<dbReference type="PANTHER" id="PTHR21654">
    <property type="entry name" value="FI21293P1"/>
    <property type="match status" value="1"/>
</dbReference>
<dbReference type="FunFam" id="1.10.10.60:FF:000032">
    <property type="entry name" value="Zinc finger and SCAN domain-containing 20"/>
    <property type="match status" value="1"/>
</dbReference>
<feature type="region of interest" description="Disordered" evidence="7">
    <location>
        <begin position="167"/>
        <end position="228"/>
    </location>
</feature>
<feature type="compositionally biased region" description="Gly residues" evidence="7">
    <location>
        <begin position="46"/>
        <end position="58"/>
    </location>
</feature>
<comment type="caution">
    <text evidence="9">The sequence shown here is derived from an EMBL/GenBank/DDBJ whole genome shotgun (WGS) entry which is preliminary data.</text>
</comment>
<keyword evidence="3" id="KW-0238">DNA-binding</keyword>
<feature type="region of interest" description="Disordered" evidence="7">
    <location>
        <begin position="1"/>
        <end position="23"/>
    </location>
</feature>
<dbReference type="InterPro" id="IPR001005">
    <property type="entry name" value="SANT/Myb"/>
</dbReference>
<feature type="region of interest" description="Disordered" evidence="7">
    <location>
        <begin position="41"/>
        <end position="70"/>
    </location>
</feature>
<feature type="coiled-coil region" evidence="6">
    <location>
        <begin position="286"/>
        <end position="313"/>
    </location>
</feature>
<accession>A0AAE1WXR3</accession>
<dbReference type="PANTHER" id="PTHR21654:SF84">
    <property type="entry name" value="SI:DKEY-66I24.7"/>
    <property type="match status" value="1"/>
</dbReference>
<dbReference type="GO" id="GO:0005634">
    <property type="term" value="C:nucleus"/>
    <property type="evidence" value="ECO:0007669"/>
    <property type="project" value="UniProtKB-SubCell"/>
</dbReference>
<evidence type="ECO:0000313" key="9">
    <source>
        <dbReference type="EMBL" id="KAK4401067.1"/>
    </source>
</evidence>
<dbReference type="Proteomes" id="UP001289374">
    <property type="component" value="Unassembled WGS sequence"/>
</dbReference>
<sequence>MMYNDAGNVSSSSTATPRNPTIPYPLLGHQVHQPIMIPLPPSPFSGVGGGGSGAGGGGVDDDDDFPRRDERFPQWSNQETRDLIEIRAQLEWDFTAARRTKNLWEMVACRMREKGYRRTSDQCKCKWKNLVNKYKGQEVSDVNNSRQCPFFNELHAVFAARANNTQQAQLDARTGTTKGRKRLEKASEDRSHQEFSEELEDEEEIGVDQAGKGRVIQKRKAGPEKRQKLGENENYLVPPLPHVNKNNSVLNSLQEMMRNFIMQQQRIDMQWKESMEKRAVERELFEQEWRQKMEKLERERLMMEQAWREREEQRRLREESRAQKRDALLTMLLNKLIHPLLAAVTLYWYCSVNEIFLVFVMEHRPTFTTDTWVDERADTTGVKAATLSCLEAFPLDAWSHNDQQAGSGLQAEPENSNQKIE</sequence>
<comment type="subcellular location">
    <subcellularLocation>
        <location evidence="1">Nucleus</location>
    </subcellularLocation>
</comment>
<proteinExistence type="predicted"/>
<name>A0AAE1WXR3_9LAMI</name>
<evidence type="ECO:0000256" key="3">
    <source>
        <dbReference type="ARBA" id="ARBA00023125"/>
    </source>
</evidence>
<evidence type="ECO:0000259" key="8">
    <source>
        <dbReference type="PROSITE" id="PS50090"/>
    </source>
</evidence>
<evidence type="ECO:0000313" key="10">
    <source>
        <dbReference type="Proteomes" id="UP001289374"/>
    </source>
</evidence>
<dbReference type="EMBL" id="JACGWL010000006">
    <property type="protein sequence ID" value="KAK4401067.1"/>
    <property type="molecule type" value="Genomic_DNA"/>
</dbReference>
<evidence type="ECO:0000256" key="5">
    <source>
        <dbReference type="ARBA" id="ARBA00023242"/>
    </source>
</evidence>
<feature type="compositionally biased region" description="Polar residues" evidence="7">
    <location>
        <begin position="167"/>
        <end position="177"/>
    </location>
</feature>
<evidence type="ECO:0000256" key="1">
    <source>
        <dbReference type="ARBA" id="ARBA00004123"/>
    </source>
</evidence>
<keyword evidence="5" id="KW-0539">Nucleus</keyword>
<dbReference type="CDD" id="cd12203">
    <property type="entry name" value="GT1"/>
    <property type="match status" value="1"/>
</dbReference>
<keyword evidence="4" id="KW-0804">Transcription</keyword>